<name>A0AAV6Q216_SOLSE</name>
<dbReference type="InterPro" id="IPR013106">
    <property type="entry name" value="Ig_V-set"/>
</dbReference>
<evidence type="ECO:0000256" key="2">
    <source>
        <dbReference type="SAM" id="Phobius"/>
    </source>
</evidence>
<keyword evidence="3" id="KW-0732">Signal</keyword>
<dbReference type="Pfam" id="PF07686">
    <property type="entry name" value="V-set"/>
    <property type="match status" value="1"/>
</dbReference>
<feature type="transmembrane region" description="Helical" evidence="2">
    <location>
        <begin position="145"/>
        <end position="169"/>
    </location>
</feature>
<dbReference type="AlphaFoldDB" id="A0AAV6Q216"/>
<feature type="signal peptide" evidence="3">
    <location>
        <begin position="1"/>
        <end position="22"/>
    </location>
</feature>
<feature type="domain" description="Immunoglobulin" evidence="4">
    <location>
        <begin position="38"/>
        <end position="137"/>
    </location>
</feature>
<comment type="caution">
    <text evidence="5">The sequence shown here is derived from an EMBL/GenBank/DDBJ whole genome shotgun (WGS) entry which is preliminary data.</text>
</comment>
<feature type="region of interest" description="Disordered" evidence="1">
    <location>
        <begin position="180"/>
        <end position="202"/>
    </location>
</feature>
<feature type="chain" id="PRO_5043865595" description="Immunoglobulin domain-containing protein" evidence="3">
    <location>
        <begin position="23"/>
        <end position="347"/>
    </location>
</feature>
<dbReference type="SMART" id="SM00409">
    <property type="entry name" value="IG"/>
    <property type="match status" value="1"/>
</dbReference>
<evidence type="ECO:0000256" key="3">
    <source>
        <dbReference type="SAM" id="SignalP"/>
    </source>
</evidence>
<evidence type="ECO:0000256" key="1">
    <source>
        <dbReference type="SAM" id="MobiDB-lite"/>
    </source>
</evidence>
<dbReference type="InterPro" id="IPR003599">
    <property type="entry name" value="Ig_sub"/>
</dbReference>
<accession>A0AAV6Q216</accession>
<feature type="region of interest" description="Disordered" evidence="1">
    <location>
        <begin position="226"/>
        <end position="255"/>
    </location>
</feature>
<dbReference type="EMBL" id="JAGKHQ010000020">
    <property type="protein sequence ID" value="KAG7479969.1"/>
    <property type="molecule type" value="Genomic_DNA"/>
</dbReference>
<evidence type="ECO:0000313" key="5">
    <source>
        <dbReference type="EMBL" id="KAG7479969.1"/>
    </source>
</evidence>
<proteinExistence type="predicted"/>
<evidence type="ECO:0000313" key="6">
    <source>
        <dbReference type="Proteomes" id="UP000693946"/>
    </source>
</evidence>
<keyword evidence="2" id="KW-0812">Transmembrane</keyword>
<dbReference type="Proteomes" id="UP000693946">
    <property type="component" value="Linkage Group LG8"/>
</dbReference>
<protein>
    <recommendedName>
        <fullName evidence="4">Immunoglobulin domain-containing protein</fullName>
    </recommendedName>
</protein>
<organism evidence="5 6">
    <name type="scientific">Solea senegalensis</name>
    <name type="common">Senegalese sole</name>
    <dbReference type="NCBI Taxonomy" id="28829"/>
    <lineage>
        <taxon>Eukaryota</taxon>
        <taxon>Metazoa</taxon>
        <taxon>Chordata</taxon>
        <taxon>Craniata</taxon>
        <taxon>Vertebrata</taxon>
        <taxon>Euteleostomi</taxon>
        <taxon>Actinopterygii</taxon>
        <taxon>Neopterygii</taxon>
        <taxon>Teleostei</taxon>
        <taxon>Neoteleostei</taxon>
        <taxon>Acanthomorphata</taxon>
        <taxon>Carangaria</taxon>
        <taxon>Pleuronectiformes</taxon>
        <taxon>Pleuronectoidei</taxon>
        <taxon>Soleidae</taxon>
        <taxon>Solea</taxon>
    </lineage>
</organism>
<feature type="compositionally biased region" description="Polar residues" evidence="1">
    <location>
        <begin position="308"/>
        <end position="317"/>
    </location>
</feature>
<reference evidence="5 6" key="1">
    <citation type="journal article" date="2021" name="Sci. Rep.">
        <title>Chromosome anchoring in Senegalese sole (Solea senegalensis) reveals sex-associated markers and genome rearrangements in flatfish.</title>
        <authorList>
            <person name="Guerrero-Cozar I."/>
            <person name="Gomez-Garrido J."/>
            <person name="Berbel C."/>
            <person name="Martinez-Blanch J.F."/>
            <person name="Alioto T."/>
            <person name="Claros M.G."/>
            <person name="Gagnaire P.A."/>
            <person name="Manchado M."/>
        </authorList>
    </citation>
    <scope>NUCLEOTIDE SEQUENCE [LARGE SCALE GENOMIC DNA]</scope>
    <source>
        <strain evidence="5">Sse05_10M</strain>
    </source>
</reference>
<evidence type="ECO:0000259" key="4">
    <source>
        <dbReference type="SMART" id="SM00409"/>
    </source>
</evidence>
<keyword evidence="2" id="KW-0472">Membrane</keyword>
<sequence length="347" mass="38643">MLTMNTDKWIFPLAVCFVCVSSSDNWCHEEVCGHVCENHKLSAPLGSSVLLPCNITNSSLNEVLWKHTAWGNLVELTSDGRVNFLFPKQGRVKVFPNQHSKGKYSMRIDELQNSDLGCYCCMQIDGPNCHQLELVVATGAPKEGMWLLMFICVGVAASILLSICSYLLYRNRTRSNTINLVGPGSEGPTAAANALPAQDNQDPVQEQLRGIDNNSLVYADNDDQHLANQQDDPTRNHCSPPGALQYLGSTGPGQSTTIYPSGNQQLDFKRGESQRSKQRFHTELFSRLRQASLSGCYANQSEINKQIDQSANAQNQKRAGFTKKKAKENHEYKNPIYNRSTEQLHHP</sequence>
<keyword evidence="2" id="KW-1133">Transmembrane helix</keyword>
<gene>
    <name evidence="5" type="ORF">JOB18_039917</name>
</gene>
<feature type="region of interest" description="Disordered" evidence="1">
    <location>
        <begin position="308"/>
        <end position="347"/>
    </location>
</feature>
<keyword evidence="6" id="KW-1185">Reference proteome</keyword>